<feature type="transmembrane region" description="Helical" evidence="1">
    <location>
        <begin position="310"/>
        <end position="331"/>
    </location>
</feature>
<dbReference type="GO" id="GO:0016121">
    <property type="term" value="P:carotene catabolic process"/>
    <property type="evidence" value="ECO:0007669"/>
    <property type="project" value="UniProtKB-UniRule"/>
</dbReference>
<accession>A0A2Z3JC05</accession>
<dbReference type="HAMAP" id="MF_02093">
    <property type="entry name" value="Beta_carotene_diox"/>
    <property type="match status" value="1"/>
</dbReference>
<evidence type="ECO:0000313" key="2">
    <source>
        <dbReference type="EMBL" id="AWN22495.1"/>
    </source>
</evidence>
<dbReference type="AlphaFoldDB" id="A0A2Z3JC05"/>
<dbReference type="GO" id="GO:0005506">
    <property type="term" value="F:iron ion binding"/>
    <property type="evidence" value="ECO:0007669"/>
    <property type="project" value="UniProtKB-UniRule"/>
</dbReference>
<keyword evidence="1" id="KW-0472">Membrane</keyword>
<keyword evidence="1" id="KW-1133">Transmembrane helix</keyword>
<protein>
    <recommendedName>
        <fullName evidence="1">Probable beta-carotene 15,15'-dioxygenase</fullName>
        <ecNumber evidence="1">1.13.11.63</ecNumber>
    </recommendedName>
</protein>
<dbReference type="InterPro" id="IPR022270">
    <property type="entry name" value="Blh_diox"/>
</dbReference>
<feature type="transmembrane region" description="Helical" evidence="1">
    <location>
        <begin position="194"/>
        <end position="211"/>
    </location>
</feature>
<reference evidence="2 3" key="1">
    <citation type="submission" date="2018-05" db="EMBL/GenBank/DDBJ databases">
        <title>Complete Genome Sequence of Deinococcus sp. strain 17bor-2.</title>
        <authorList>
            <person name="Srinivasan S."/>
        </authorList>
    </citation>
    <scope>NUCLEOTIDE SEQUENCE [LARGE SCALE GENOMIC DNA]</scope>
    <source>
        <strain evidence="2 3">17bor-2</strain>
    </source>
</reference>
<organism evidence="2 3">
    <name type="scientific">Deinococcus irradiatisoli</name>
    <dbReference type="NCBI Taxonomy" id="2202254"/>
    <lineage>
        <taxon>Bacteria</taxon>
        <taxon>Thermotogati</taxon>
        <taxon>Deinococcota</taxon>
        <taxon>Deinococci</taxon>
        <taxon>Deinococcales</taxon>
        <taxon>Deinococcaceae</taxon>
        <taxon>Deinococcus</taxon>
    </lineage>
</organism>
<keyword evidence="1" id="KW-1003">Cell membrane</keyword>
<dbReference type="KEGG" id="dez:DKM44_03960"/>
<feature type="binding site" evidence="1">
    <location>
        <position position="123"/>
    </location>
    <ligand>
        <name>Fe cation</name>
        <dbReference type="ChEBI" id="CHEBI:24875"/>
    </ligand>
</feature>
<evidence type="ECO:0000313" key="3">
    <source>
        <dbReference type="Proteomes" id="UP000245368"/>
    </source>
</evidence>
<gene>
    <name evidence="2" type="ORF">DKM44_03960</name>
</gene>
<feature type="transmembrane region" description="Helical" evidence="1">
    <location>
        <begin position="50"/>
        <end position="69"/>
    </location>
</feature>
<proteinExistence type="inferred from homology"/>
<keyword evidence="1" id="KW-0223">Dioxygenase</keyword>
<feature type="binding site" evidence="1">
    <location>
        <position position="251"/>
    </location>
    <ligand>
        <name>Fe cation</name>
        <dbReference type="ChEBI" id="CHEBI:24875"/>
    </ligand>
</feature>
<keyword evidence="1" id="KW-0560">Oxidoreductase</keyword>
<feature type="transmembrane region" description="Helical" evidence="1">
    <location>
        <begin position="144"/>
        <end position="163"/>
    </location>
</feature>
<dbReference type="GO" id="GO:0003834">
    <property type="term" value="F:beta-carotene 15,15'-dioxygenase activity"/>
    <property type="evidence" value="ECO:0007669"/>
    <property type="project" value="UniProtKB-EC"/>
</dbReference>
<keyword evidence="1" id="KW-0479">Metal-binding</keyword>
<feature type="transmembrane region" description="Helical" evidence="1">
    <location>
        <begin position="273"/>
        <end position="298"/>
    </location>
</feature>
<keyword evidence="1" id="KW-0408">Iron</keyword>
<comment type="subcellular location">
    <subcellularLocation>
        <location evidence="1">Cell membrane</location>
        <topology evidence="1">Multi-pass membrane protein</topology>
    </subcellularLocation>
</comment>
<comment type="similarity">
    <text evidence="1">Belongs to the Brp/Blh beta-carotene diooxygenase family.</text>
</comment>
<dbReference type="Proteomes" id="UP000245368">
    <property type="component" value="Chromosome"/>
</dbReference>
<feature type="transmembrane region" description="Helical" evidence="1">
    <location>
        <begin position="231"/>
        <end position="253"/>
    </location>
</feature>
<sequence length="341" mass="38037">MPSSDVQVLPTRLNFSRRPAAARVLSFVPVLSLLLLLLAWLVVPAALERLMYLPLLISTVLLGIPHGALDHQVPARLGWRWGRRPWVGLYLLGYLLLAAGVLLCWLRFPDATFWGFLLMSLLHWGQGDVHHLERVQGRRRAARWSALLAVLARGSLPILVPLLRFPDWFARLSAGIHQVFHLPSPGGALLPPPWPMLLGAGVALLLAAYVADTLRSSRRPRLELAETGVLLLTFLVVPTPLAIGIYFSLWHAWRHLDRLLNLRVYTEQAPPRRTWHLALDLLPISVIALGLLSALYFWARPHVQTQETFAALYLALIAALTLPHALLVAVMDENPAPARQA</sequence>
<feature type="binding site" evidence="1">
    <location>
        <position position="66"/>
    </location>
    <ligand>
        <name>Fe cation</name>
        <dbReference type="ChEBI" id="CHEBI:24875"/>
    </ligand>
</feature>
<comment type="catalytic activity">
    <reaction evidence="1">
        <text>all-trans-beta-carotene + O2 = 2 all-trans-retinal</text>
        <dbReference type="Rhea" id="RHEA:32887"/>
        <dbReference type="ChEBI" id="CHEBI:15379"/>
        <dbReference type="ChEBI" id="CHEBI:17579"/>
        <dbReference type="ChEBI" id="CHEBI:17898"/>
        <dbReference type="EC" id="1.13.11.63"/>
    </reaction>
</comment>
<dbReference type="GO" id="GO:0005886">
    <property type="term" value="C:plasma membrane"/>
    <property type="evidence" value="ECO:0007669"/>
    <property type="project" value="UniProtKB-SubCell"/>
</dbReference>
<dbReference type="NCBIfam" id="TIGR03753">
    <property type="entry name" value="blh_monoox"/>
    <property type="match status" value="1"/>
</dbReference>
<keyword evidence="1" id="KW-0812">Transmembrane</keyword>
<comment type="cofactor">
    <cofactor evidence="1">
        <name>Fe(2+)</name>
        <dbReference type="ChEBI" id="CHEBI:29033"/>
    </cofactor>
</comment>
<name>A0A2Z3JC05_9DEIO</name>
<keyword evidence="3" id="KW-1185">Reference proteome</keyword>
<dbReference type="RefSeq" id="WP_109825613.1">
    <property type="nucleotide sequence ID" value="NZ_CP029494.1"/>
</dbReference>
<feature type="binding site" evidence="1">
    <location>
        <position position="255"/>
    </location>
    <ligand>
        <name>Fe cation</name>
        <dbReference type="ChEBI" id="CHEBI:24875"/>
    </ligand>
</feature>
<dbReference type="EMBL" id="CP029494">
    <property type="protein sequence ID" value="AWN22495.1"/>
    <property type="molecule type" value="Genomic_DNA"/>
</dbReference>
<feature type="transmembrane region" description="Helical" evidence="1">
    <location>
        <begin position="89"/>
        <end position="108"/>
    </location>
</feature>
<evidence type="ECO:0000256" key="1">
    <source>
        <dbReference type="HAMAP-Rule" id="MF_02093"/>
    </source>
</evidence>
<dbReference type="Pfam" id="PF15461">
    <property type="entry name" value="BCD"/>
    <property type="match status" value="1"/>
</dbReference>
<comment type="function">
    <text evidence="1">Catalyzes the cleavage of beta-carotene at its central double bond (15,15') to yield two molecules of all-trans-retinal.</text>
</comment>
<dbReference type="GO" id="GO:0010436">
    <property type="term" value="F:carotenoid dioxygenase activity"/>
    <property type="evidence" value="ECO:0007669"/>
    <property type="project" value="UniProtKB-UniRule"/>
</dbReference>
<dbReference type="EC" id="1.13.11.63" evidence="1"/>
<feature type="transmembrane region" description="Helical" evidence="1">
    <location>
        <begin position="20"/>
        <end position="43"/>
    </location>
</feature>